<feature type="transmembrane region" description="Helical" evidence="8">
    <location>
        <begin position="7"/>
        <end position="25"/>
    </location>
</feature>
<keyword evidence="6 8" id="KW-1133">Transmembrane helix</keyword>
<proteinExistence type="inferred from homology"/>
<evidence type="ECO:0000313" key="9">
    <source>
        <dbReference type="EMBL" id="MCY6484280.1"/>
    </source>
</evidence>
<dbReference type="Proteomes" id="UP001078443">
    <property type="component" value="Unassembled WGS sequence"/>
</dbReference>
<evidence type="ECO:0000313" key="10">
    <source>
        <dbReference type="Proteomes" id="UP001078443"/>
    </source>
</evidence>
<dbReference type="EMBL" id="JAPQER010000002">
    <property type="protein sequence ID" value="MCY6484280.1"/>
    <property type="molecule type" value="Genomic_DNA"/>
</dbReference>
<dbReference type="NCBIfam" id="TIGR00912">
    <property type="entry name" value="2A0309"/>
    <property type="match status" value="1"/>
</dbReference>
<dbReference type="PANTHER" id="PTHR34975">
    <property type="entry name" value="SPORE GERMINATION PROTEIN A2"/>
    <property type="match status" value="1"/>
</dbReference>
<evidence type="ECO:0000256" key="6">
    <source>
        <dbReference type="ARBA" id="ARBA00022989"/>
    </source>
</evidence>
<evidence type="ECO:0000256" key="8">
    <source>
        <dbReference type="SAM" id="Phobius"/>
    </source>
</evidence>
<evidence type="ECO:0000256" key="3">
    <source>
        <dbReference type="ARBA" id="ARBA00022448"/>
    </source>
</evidence>
<evidence type="ECO:0000256" key="4">
    <source>
        <dbReference type="ARBA" id="ARBA00022544"/>
    </source>
</evidence>
<keyword evidence="3" id="KW-0813">Transport</keyword>
<feature type="transmembrane region" description="Helical" evidence="8">
    <location>
        <begin position="331"/>
        <end position="353"/>
    </location>
</feature>
<feature type="transmembrane region" description="Helical" evidence="8">
    <location>
        <begin position="137"/>
        <end position="160"/>
    </location>
</feature>
<keyword evidence="4" id="KW-0309">Germination</keyword>
<reference evidence="9" key="1">
    <citation type="submission" date="2022-12" db="EMBL/GenBank/DDBJ databases">
        <authorList>
            <person name="Wang J."/>
        </authorList>
    </citation>
    <scope>NUCLEOTIDE SEQUENCE</scope>
    <source>
        <strain evidence="9">HY-45-18</strain>
    </source>
</reference>
<feature type="transmembrane region" description="Helical" evidence="8">
    <location>
        <begin position="37"/>
        <end position="57"/>
    </location>
</feature>
<comment type="subcellular location">
    <subcellularLocation>
        <location evidence="1">Membrane</location>
        <topology evidence="1">Multi-pass membrane protein</topology>
    </subcellularLocation>
</comment>
<feature type="transmembrane region" description="Helical" evidence="8">
    <location>
        <begin position="268"/>
        <end position="290"/>
    </location>
</feature>
<dbReference type="Pfam" id="PF03845">
    <property type="entry name" value="Spore_permease"/>
    <property type="match status" value="1"/>
</dbReference>
<organism evidence="9 10">
    <name type="scientific">Clostridium aestuarii</name>
    <dbReference type="NCBI Taxonomy" id="338193"/>
    <lineage>
        <taxon>Bacteria</taxon>
        <taxon>Bacillati</taxon>
        <taxon>Bacillota</taxon>
        <taxon>Clostridia</taxon>
        <taxon>Eubacteriales</taxon>
        <taxon>Clostridiaceae</taxon>
        <taxon>Clostridium</taxon>
    </lineage>
</organism>
<comment type="caution">
    <text evidence="9">The sequence shown here is derived from an EMBL/GenBank/DDBJ whole genome shotgun (WGS) entry which is preliminary data.</text>
</comment>
<protein>
    <submittedName>
        <fullName evidence="9">Endospore germination permease</fullName>
    </submittedName>
</protein>
<feature type="transmembrane region" description="Helical" evidence="8">
    <location>
        <begin position="69"/>
        <end position="94"/>
    </location>
</feature>
<dbReference type="InterPro" id="IPR004761">
    <property type="entry name" value="Spore_GerAB"/>
</dbReference>
<feature type="transmembrane region" description="Helical" evidence="8">
    <location>
        <begin position="302"/>
        <end position="319"/>
    </location>
</feature>
<dbReference type="RefSeq" id="WP_268040551.1">
    <property type="nucleotide sequence ID" value="NZ_JAPQER010000002.1"/>
</dbReference>
<feature type="transmembrane region" description="Helical" evidence="8">
    <location>
        <begin position="216"/>
        <end position="238"/>
    </location>
</feature>
<evidence type="ECO:0000256" key="2">
    <source>
        <dbReference type="ARBA" id="ARBA00007998"/>
    </source>
</evidence>
<name>A0ABT4D1W6_9CLOT</name>
<accession>A0ABT4D1W6</accession>
<keyword evidence="10" id="KW-1185">Reference proteome</keyword>
<dbReference type="PANTHER" id="PTHR34975:SF2">
    <property type="entry name" value="SPORE GERMINATION PROTEIN A2"/>
    <property type="match status" value="1"/>
</dbReference>
<gene>
    <name evidence="9" type="ORF">OW763_07915</name>
</gene>
<evidence type="ECO:0000256" key="7">
    <source>
        <dbReference type="ARBA" id="ARBA00023136"/>
    </source>
</evidence>
<feature type="transmembrane region" description="Helical" evidence="8">
    <location>
        <begin position="114"/>
        <end position="130"/>
    </location>
</feature>
<evidence type="ECO:0000256" key="1">
    <source>
        <dbReference type="ARBA" id="ARBA00004141"/>
    </source>
</evidence>
<evidence type="ECO:0000256" key="5">
    <source>
        <dbReference type="ARBA" id="ARBA00022692"/>
    </source>
</evidence>
<comment type="similarity">
    <text evidence="2">Belongs to the amino acid-polyamine-organocation (APC) superfamily. Spore germination protein (SGP) (TC 2.A.3.9) family.</text>
</comment>
<keyword evidence="5 8" id="KW-0812">Transmembrane</keyword>
<keyword evidence="7 8" id="KW-0472">Membrane</keyword>
<feature type="transmembrane region" description="Helical" evidence="8">
    <location>
        <begin position="180"/>
        <end position="204"/>
    </location>
</feature>
<sequence>MNKLNSRHFIFIILGTTIVALKTYPNLVIEYAGRDSWISLILASIFIFLFSIYILWICKQTNCYDMHTIYISSLGNIFGTLFLFLFTLTLFLTLIESSSIEASGMHVNLLLETPNWYILIFFLLAAVYSIKKGLRSIIIITIIAIAFIMVAGINLGVMTMKYKQSKYLFPILANGIDLNLLIGVIKSLGLYSSWSIAIPFLVNIDSNSKNKLIKTNIIALVIVIQMQIVSMTGIIMTFGPKRSVNILYPKLIQTQLVRYFGFLESGEFFVMLQMVGGWFVKYILTFYAILKLLERINLHSKYNIYIITILIFIFSFFITQNNFTLINLLIYYNYISLINFVIVPLIVFTIFFMKNKKTADN</sequence>